<evidence type="ECO:0000313" key="2">
    <source>
        <dbReference type="Proteomes" id="UP001596050"/>
    </source>
</evidence>
<gene>
    <name evidence="1" type="ORF">ACFPN5_24955</name>
</gene>
<reference evidence="2" key="1">
    <citation type="journal article" date="2019" name="Int. J. Syst. Evol. Microbiol.">
        <title>The Global Catalogue of Microorganisms (GCM) 10K type strain sequencing project: providing services to taxonomists for standard genome sequencing and annotation.</title>
        <authorList>
            <consortium name="The Broad Institute Genomics Platform"/>
            <consortium name="The Broad Institute Genome Sequencing Center for Infectious Disease"/>
            <person name="Wu L."/>
            <person name="Ma J."/>
        </authorList>
    </citation>
    <scope>NUCLEOTIDE SEQUENCE [LARGE SCALE GENOMIC DNA]</scope>
    <source>
        <strain evidence="2">KACC 12649</strain>
    </source>
</reference>
<sequence length="61" mass="6980">MKIGSRLMQVTITAAVCYVFLQAAVRIDAPPQCEQQCQWEQQAKRYCPPVDYQVIANALHR</sequence>
<organism evidence="1 2">
    <name type="scientific">Massilia niabensis</name>
    <dbReference type="NCBI Taxonomy" id="544910"/>
    <lineage>
        <taxon>Bacteria</taxon>
        <taxon>Pseudomonadati</taxon>
        <taxon>Pseudomonadota</taxon>
        <taxon>Betaproteobacteria</taxon>
        <taxon>Burkholderiales</taxon>
        <taxon>Oxalobacteraceae</taxon>
        <taxon>Telluria group</taxon>
        <taxon>Massilia</taxon>
    </lineage>
</organism>
<evidence type="ECO:0000313" key="1">
    <source>
        <dbReference type="EMBL" id="MFC5463068.1"/>
    </source>
</evidence>
<dbReference type="EMBL" id="JBHSMU010000019">
    <property type="protein sequence ID" value="MFC5463068.1"/>
    <property type="molecule type" value="Genomic_DNA"/>
</dbReference>
<protein>
    <submittedName>
        <fullName evidence="1">Uncharacterized protein</fullName>
    </submittedName>
</protein>
<dbReference type="Proteomes" id="UP001596050">
    <property type="component" value="Unassembled WGS sequence"/>
</dbReference>
<accession>A0ABW0LBI4</accession>
<dbReference type="RefSeq" id="WP_379786548.1">
    <property type="nucleotide sequence ID" value="NZ_JBHSMU010000019.1"/>
</dbReference>
<name>A0ABW0LBI4_9BURK</name>
<proteinExistence type="predicted"/>
<comment type="caution">
    <text evidence="1">The sequence shown here is derived from an EMBL/GenBank/DDBJ whole genome shotgun (WGS) entry which is preliminary data.</text>
</comment>
<keyword evidence="2" id="KW-1185">Reference proteome</keyword>